<reference evidence="4" key="1">
    <citation type="submission" date="2021-02" db="EMBL/GenBank/DDBJ databases">
        <authorList>
            <person name="Nowell W R."/>
        </authorList>
    </citation>
    <scope>NUCLEOTIDE SEQUENCE</scope>
</reference>
<feature type="non-terminal residue" evidence="4">
    <location>
        <position position="123"/>
    </location>
</feature>
<accession>A0A820QGC2</accession>
<feature type="non-terminal residue" evidence="4">
    <location>
        <position position="1"/>
    </location>
</feature>
<dbReference type="GO" id="GO:0015631">
    <property type="term" value="F:tubulin binding"/>
    <property type="evidence" value="ECO:0007669"/>
    <property type="project" value="TreeGrafter"/>
</dbReference>
<dbReference type="PANTHER" id="PTHR12241:SF154">
    <property type="entry name" value="TUBULIN POLYGLUTAMYLASE TTLL11"/>
    <property type="match status" value="1"/>
</dbReference>
<sequence>CTFSTMPDSDIYWHSSSFHEGNTNFTVNSGRINKFPSMNDLLRKVHLTRSLNNMRLLFPNEFDFYPKTWFLPEQNQQFKDDVRYIHQQDKKHERSLTTFIVKPSDGSQGEGIYLVRDPAHYVV</sequence>
<keyword evidence="1" id="KW-0436">Ligase</keyword>
<dbReference type="GO" id="GO:0005524">
    <property type="term" value="F:ATP binding"/>
    <property type="evidence" value="ECO:0007669"/>
    <property type="project" value="UniProtKB-KW"/>
</dbReference>
<evidence type="ECO:0000256" key="1">
    <source>
        <dbReference type="ARBA" id="ARBA00022598"/>
    </source>
</evidence>
<keyword evidence="2" id="KW-0547">Nucleotide-binding</keyword>
<evidence type="ECO:0000256" key="3">
    <source>
        <dbReference type="ARBA" id="ARBA00022840"/>
    </source>
</evidence>
<protein>
    <submittedName>
        <fullName evidence="4">Uncharacterized protein</fullName>
    </submittedName>
</protein>
<comment type="caution">
    <text evidence="4">The sequence shown here is derived from an EMBL/GenBank/DDBJ whole genome shotgun (WGS) entry which is preliminary data.</text>
</comment>
<evidence type="ECO:0000313" key="4">
    <source>
        <dbReference type="EMBL" id="CAF4418753.1"/>
    </source>
</evidence>
<dbReference type="InterPro" id="IPR004344">
    <property type="entry name" value="TTL/TTLL_fam"/>
</dbReference>
<keyword evidence="3" id="KW-0067">ATP-binding</keyword>
<dbReference type="GO" id="GO:0036064">
    <property type="term" value="C:ciliary basal body"/>
    <property type="evidence" value="ECO:0007669"/>
    <property type="project" value="TreeGrafter"/>
</dbReference>
<proteinExistence type="predicted"/>
<gene>
    <name evidence="4" type="ORF">OXD698_LOCUS52503</name>
</gene>
<dbReference type="GO" id="GO:0000226">
    <property type="term" value="P:microtubule cytoskeleton organization"/>
    <property type="evidence" value="ECO:0007669"/>
    <property type="project" value="TreeGrafter"/>
</dbReference>
<dbReference type="Pfam" id="PF03133">
    <property type="entry name" value="TTL"/>
    <property type="match status" value="1"/>
</dbReference>
<dbReference type="GO" id="GO:0070740">
    <property type="term" value="F:tubulin-glutamic acid ligase activity"/>
    <property type="evidence" value="ECO:0007669"/>
    <property type="project" value="TreeGrafter"/>
</dbReference>
<dbReference type="AlphaFoldDB" id="A0A820QGC2"/>
<name>A0A820QGC2_9BILA</name>
<evidence type="ECO:0000256" key="2">
    <source>
        <dbReference type="ARBA" id="ARBA00022741"/>
    </source>
</evidence>
<organism evidence="4 5">
    <name type="scientific">Adineta steineri</name>
    <dbReference type="NCBI Taxonomy" id="433720"/>
    <lineage>
        <taxon>Eukaryota</taxon>
        <taxon>Metazoa</taxon>
        <taxon>Spiralia</taxon>
        <taxon>Gnathifera</taxon>
        <taxon>Rotifera</taxon>
        <taxon>Eurotatoria</taxon>
        <taxon>Bdelloidea</taxon>
        <taxon>Adinetida</taxon>
        <taxon>Adinetidae</taxon>
        <taxon>Adineta</taxon>
    </lineage>
</organism>
<dbReference type="PROSITE" id="PS51221">
    <property type="entry name" value="TTL"/>
    <property type="match status" value="1"/>
</dbReference>
<evidence type="ECO:0000313" key="5">
    <source>
        <dbReference type="Proteomes" id="UP000663844"/>
    </source>
</evidence>
<dbReference type="PANTHER" id="PTHR12241">
    <property type="entry name" value="TUBULIN POLYGLUTAMYLASE"/>
    <property type="match status" value="1"/>
</dbReference>
<dbReference type="EMBL" id="CAJOAZ010028601">
    <property type="protein sequence ID" value="CAF4418753.1"/>
    <property type="molecule type" value="Genomic_DNA"/>
</dbReference>
<dbReference type="Proteomes" id="UP000663844">
    <property type="component" value="Unassembled WGS sequence"/>
</dbReference>